<dbReference type="WBParaSite" id="nRc.2.0.1.t47263-RA">
    <property type="protein sequence ID" value="nRc.2.0.1.t47263-RA"/>
    <property type="gene ID" value="nRc.2.0.1.g47263"/>
</dbReference>
<sequence>MRIKTICEKIGLQKLDTWTRNQQVLNFFIMLKNKFGLDASEYVKLDTLHHLTCDGALNIIRDVGWYKEVKQILMCMNSPNCNQDMLQC</sequence>
<accession>A0A915LA39</accession>
<name>A0A915LA39_ROMCU</name>
<keyword evidence="1" id="KW-1185">Reference proteome</keyword>
<dbReference type="Proteomes" id="UP000887565">
    <property type="component" value="Unplaced"/>
</dbReference>
<dbReference type="AlphaFoldDB" id="A0A915LA39"/>
<organism evidence="1 2">
    <name type="scientific">Romanomermis culicivorax</name>
    <name type="common">Nematode worm</name>
    <dbReference type="NCBI Taxonomy" id="13658"/>
    <lineage>
        <taxon>Eukaryota</taxon>
        <taxon>Metazoa</taxon>
        <taxon>Ecdysozoa</taxon>
        <taxon>Nematoda</taxon>
        <taxon>Enoplea</taxon>
        <taxon>Dorylaimia</taxon>
        <taxon>Mermithida</taxon>
        <taxon>Mermithoidea</taxon>
        <taxon>Mermithidae</taxon>
        <taxon>Romanomermis</taxon>
    </lineage>
</organism>
<proteinExistence type="predicted"/>
<reference evidence="2" key="1">
    <citation type="submission" date="2022-11" db="UniProtKB">
        <authorList>
            <consortium name="WormBaseParasite"/>
        </authorList>
    </citation>
    <scope>IDENTIFICATION</scope>
</reference>
<evidence type="ECO:0000313" key="2">
    <source>
        <dbReference type="WBParaSite" id="nRc.2.0.1.t47263-RA"/>
    </source>
</evidence>
<protein>
    <submittedName>
        <fullName evidence="2">Uncharacterized protein</fullName>
    </submittedName>
</protein>
<evidence type="ECO:0000313" key="1">
    <source>
        <dbReference type="Proteomes" id="UP000887565"/>
    </source>
</evidence>